<dbReference type="EMBL" id="JACIDO010000001">
    <property type="protein sequence ID" value="MBB3934718.1"/>
    <property type="molecule type" value="Genomic_DNA"/>
</dbReference>
<comment type="caution">
    <text evidence="3">The sequence shown here is derived from an EMBL/GenBank/DDBJ whole genome shotgun (WGS) entry which is preliminary data.</text>
</comment>
<accession>A0A7W6BMI4</accession>
<sequence length="661" mass="70051">MASADERIDEERGIAHALWSNRNRILASTAALGFAAFAAGSLVPPVQQATVRLSAPPEVSARWDDATLQRVVSEAPRRPEPSRSAVLSAWLELLNQTEGDRAETGAERRPDGSVEVWARDRQAEIARAHAEALAEQLIADLDPVVADVSTPAGKPVPLPAPPPETSQRNGAIEALDASIASARATLASAEDRQAALPPPRPSDQAKTSSRSSQDAANRNALSLRRDLEGLVRFARSLPSAAPSDAPASLRESEEWRTWRNARVQRDTVATQITELSRTLLDGHPRMATLRLRLDDLNSELDEARDRLATAIQRRIGGLRRNLVNTEQAIAQDAAASKADQQATAARAEVEAEVAAARQTLDALLSARAAAVAATPVAPTPEPVVPPVVNQPAVPQQKPAVSMDVTVRELRPNIWPIVAGSAAFGFIAASLLAIFASPRGVFAPAAFPQNAPARTRRGATASAGSAAIPHPQALGIDITPADELIAGILASEVSRVVIVPVAEDERPVAVEIVRRLSLRGSQAALLDLSERQLAARAMGVEDGSLGVSDMIAGEATFAEIARRDVPTQAEVFGRGQAVIGEAAFLAMERRNVLDFIERNFEVLLVVCGGVAPETVKSLLTPDAALVVTVDGEDEAIVTAGIRRLREAGLSDMILANGRQFAL</sequence>
<evidence type="ECO:0000256" key="2">
    <source>
        <dbReference type="SAM" id="MobiDB-lite"/>
    </source>
</evidence>
<dbReference type="AlphaFoldDB" id="A0A7W6BMI4"/>
<feature type="coiled-coil region" evidence="1">
    <location>
        <begin position="286"/>
        <end position="313"/>
    </location>
</feature>
<reference evidence="3 4" key="1">
    <citation type="submission" date="2020-08" db="EMBL/GenBank/DDBJ databases">
        <title>Genomic Encyclopedia of Type Strains, Phase IV (KMG-IV): sequencing the most valuable type-strain genomes for metagenomic binning, comparative biology and taxonomic classification.</title>
        <authorList>
            <person name="Goeker M."/>
        </authorList>
    </citation>
    <scope>NUCLEOTIDE SEQUENCE [LARGE SCALE GENOMIC DNA]</scope>
    <source>
        <strain evidence="3 4">DSM 25024</strain>
    </source>
</reference>
<evidence type="ECO:0000256" key="1">
    <source>
        <dbReference type="SAM" id="Coils"/>
    </source>
</evidence>
<keyword evidence="4" id="KW-1185">Reference proteome</keyword>
<gene>
    <name evidence="3" type="ORF">GGR05_000829</name>
</gene>
<dbReference type="Proteomes" id="UP000531216">
    <property type="component" value="Unassembled WGS sequence"/>
</dbReference>
<feature type="region of interest" description="Disordered" evidence="2">
    <location>
        <begin position="185"/>
        <end position="218"/>
    </location>
</feature>
<dbReference type="RefSeq" id="WP_090957967.1">
    <property type="nucleotide sequence ID" value="NZ_FOOA01000001.1"/>
</dbReference>
<organism evidence="3 4">
    <name type="scientific">Aureimonas phyllosphaerae</name>
    <dbReference type="NCBI Taxonomy" id="1166078"/>
    <lineage>
        <taxon>Bacteria</taxon>
        <taxon>Pseudomonadati</taxon>
        <taxon>Pseudomonadota</taxon>
        <taxon>Alphaproteobacteria</taxon>
        <taxon>Hyphomicrobiales</taxon>
        <taxon>Aurantimonadaceae</taxon>
        <taxon>Aureimonas</taxon>
    </lineage>
</organism>
<name>A0A7W6BMI4_9HYPH</name>
<proteinExistence type="predicted"/>
<evidence type="ECO:0000313" key="3">
    <source>
        <dbReference type="EMBL" id="MBB3934718.1"/>
    </source>
</evidence>
<feature type="compositionally biased region" description="Polar residues" evidence="2">
    <location>
        <begin position="204"/>
        <end position="218"/>
    </location>
</feature>
<evidence type="ECO:0000313" key="4">
    <source>
        <dbReference type="Proteomes" id="UP000531216"/>
    </source>
</evidence>
<protein>
    <submittedName>
        <fullName evidence="3">Uncharacterized protein involved in exopolysaccharide biosynthesis</fullName>
    </submittedName>
</protein>
<keyword evidence="1" id="KW-0175">Coiled coil</keyword>